<comment type="subcellular location">
    <subcellularLocation>
        <location evidence="5 6">Cytoplasm</location>
    </subcellularLocation>
</comment>
<keyword evidence="3 5" id="KW-0378">Hydrolase</keyword>
<dbReference type="AlphaFoldDB" id="A0A1I6HUX4"/>
<dbReference type="InterPro" id="IPR003753">
    <property type="entry name" value="Exonuc_VII_L"/>
</dbReference>
<dbReference type="EMBL" id="FOYU01000004">
    <property type="protein sequence ID" value="SFR58249.1"/>
    <property type="molecule type" value="Genomic_DNA"/>
</dbReference>
<dbReference type="GO" id="GO:0005737">
    <property type="term" value="C:cytoplasm"/>
    <property type="evidence" value="ECO:0007669"/>
    <property type="project" value="UniProtKB-SubCell"/>
</dbReference>
<dbReference type="Proteomes" id="UP000199424">
    <property type="component" value="Unassembled WGS sequence"/>
</dbReference>
<dbReference type="PANTHER" id="PTHR30008:SF0">
    <property type="entry name" value="EXODEOXYRIBONUCLEASE 7 LARGE SUBUNIT"/>
    <property type="match status" value="1"/>
</dbReference>
<evidence type="ECO:0000256" key="3">
    <source>
        <dbReference type="ARBA" id="ARBA00022801"/>
    </source>
</evidence>
<proteinExistence type="inferred from homology"/>
<feature type="domain" description="OB-fold nucleic acid binding" evidence="8">
    <location>
        <begin position="7"/>
        <end position="100"/>
    </location>
</feature>
<organism evidence="9 10">
    <name type="scientific">Pseudidiomarina maritima</name>
    <dbReference type="NCBI Taxonomy" id="519453"/>
    <lineage>
        <taxon>Bacteria</taxon>
        <taxon>Pseudomonadati</taxon>
        <taxon>Pseudomonadota</taxon>
        <taxon>Gammaproteobacteria</taxon>
        <taxon>Alteromonadales</taxon>
        <taxon>Idiomarinaceae</taxon>
        <taxon>Pseudidiomarina</taxon>
    </lineage>
</organism>
<dbReference type="GO" id="GO:0006308">
    <property type="term" value="P:DNA catabolic process"/>
    <property type="evidence" value="ECO:0007669"/>
    <property type="project" value="UniProtKB-UniRule"/>
</dbReference>
<feature type="domain" description="Exonuclease VII large subunit C-terminal" evidence="7">
    <location>
        <begin position="123"/>
        <end position="437"/>
    </location>
</feature>
<keyword evidence="2 5" id="KW-0540">Nuclease</keyword>
<evidence type="ECO:0000259" key="8">
    <source>
        <dbReference type="Pfam" id="PF13742"/>
    </source>
</evidence>
<sequence length="441" mass="50207">MQQPHIFTVFGLNTEVRQVLEQGFGSIWLVGEISNFAAPSSGHWYFTLKDERAQIRAAMFRNANQRVKLRPQHGMQVLVRAKLTVYEPRGDYQLIIEHMEDAGAGLLQQKYEQLKAKLQAEGLFAPEHKQALPETIKKVGVITSPTGAAVRDILAVLKRRDPSVEVIIYPSSVQGQAATGELLHMLQRAIARDEVDVLIMARGGGSLEDLWCFNDEQLAYALHSCPIPTISAVGHEVDFTICDFVADVRAPTPSAAAELVSRDQRETLARIQHLSHRVEQAWLRQFRQRSQHHGYLSQRLQQQHPQRQLQQNGQRLDELSMRTQNALQRHLQQVKSNQIQLHKRLINVHPERRIAPLKQQQQQLQQRLSLAMQQLLKQQQQRFQSLTQGLHMVSPLQTIERGYAVVRKTDGSLVRSPEQLTQGEAFQVKVAEGEFMATKTE</sequence>
<dbReference type="NCBIfam" id="TIGR00237">
    <property type="entry name" value="xseA"/>
    <property type="match status" value="1"/>
</dbReference>
<keyword evidence="1 5" id="KW-0963">Cytoplasm</keyword>
<keyword evidence="4 5" id="KW-0269">Exonuclease</keyword>
<accession>A0A1I6HUX4</accession>
<gene>
    <name evidence="5" type="primary">xseA</name>
    <name evidence="9" type="ORF">SAMN04488070_2139</name>
</gene>
<evidence type="ECO:0000256" key="1">
    <source>
        <dbReference type="ARBA" id="ARBA00022490"/>
    </source>
</evidence>
<dbReference type="EC" id="3.1.11.6" evidence="5"/>
<evidence type="ECO:0000256" key="5">
    <source>
        <dbReference type="HAMAP-Rule" id="MF_00378"/>
    </source>
</evidence>
<dbReference type="PANTHER" id="PTHR30008">
    <property type="entry name" value="EXODEOXYRIBONUCLEASE 7 LARGE SUBUNIT"/>
    <property type="match status" value="1"/>
</dbReference>
<evidence type="ECO:0000256" key="4">
    <source>
        <dbReference type="ARBA" id="ARBA00022839"/>
    </source>
</evidence>
<evidence type="ECO:0000256" key="6">
    <source>
        <dbReference type="RuleBase" id="RU004355"/>
    </source>
</evidence>
<comment type="function">
    <text evidence="5">Bidirectionally degrades single-stranded DNA into large acid-insoluble oligonucleotides, which are then degraded further into small acid-soluble oligonucleotides.</text>
</comment>
<dbReference type="CDD" id="cd04489">
    <property type="entry name" value="ExoVII_LU_OBF"/>
    <property type="match status" value="1"/>
</dbReference>
<dbReference type="Pfam" id="PF02601">
    <property type="entry name" value="Exonuc_VII_L"/>
    <property type="match status" value="1"/>
</dbReference>
<dbReference type="RefSeq" id="WP_092858398.1">
    <property type="nucleotide sequence ID" value="NZ_FOYU01000004.1"/>
</dbReference>
<dbReference type="InterPro" id="IPR025824">
    <property type="entry name" value="OB-fold_nuc-bd_dom"/>
</dbReference>
<dbReference type="InterPro" id="IPR020579">
    <property type="entry name" value="Exonuc_VII_lsu_C"/>
</dbReference>
<evidence type="ECO:0000259" key="7">
    <source>
        <dbReference type="Pfam" id="PF02601"/>
    </source>
</evidence>
<name>A0A1I6HUX4_9GAMM</name>
<dbReference type="GO" id="GO:0009318">
    <property type="term" value="C:exodeoxyribonuclease VII complex"/>
    <property type="evidence" value="ECO:0007669"/>
    <property type="project" value="UniProtKB-UniRule"/>
</dbReference>
<comment type="catalytic activity">
    <reaction evidence="5 6">
        <text>Exonucleolytic cleavage in either 5'- to 3'- or 3'- to 5'-direction to yield nucleoside 5'-phosphates.</text>
        <dbReference type="EC" id="3.1.11.6"/>
    </reaction>
</comment>
<reference evidence="10" key="1">
    <citation type="submission" date="2016-10" db="EMBL/GenBank/DDBJ databases">
        <authorList>
            <person name="Varghese N."/>
            <person name="Submissions S."/>
        </authorList>
    </citation>
    <scope>NUCLEOTIDE SEQUENCE [LARGE SCALE GENOMIC DNA]</scope>
    <source>
        <strain evidence="10">CGMCC 1.7285</strain>
    </source>
</reference>
<dbReference type="HAMAP" id="MF_00378">
    <property type="entry name" value="Exonuc_7_L"/>
    <property type="match status" value="1"/>
</dbReference>
<protein>
    <recommendedName>
        <fullName evidence="5">Exodeoxyribonuclease 7 large subunit</fullName>
        <ecNumber evidence="5">3.1.11.6</ecNumber>
    </recommendedName>
    <alternativeName>
        <fullName evidence="5">Exodeoxyribonuclease VII large subunit</fullName>
        <shortName evidence="5">Exonuclease VII large subunit</shortName>
    </alternativeName>
</protein>
<comment type="subunit">
    <text evidence="5">Heterooligomer composed of large and small subunits.</text>
</comment>
<dbReference type="GO" id="GO:0008855">
    <property type="term" value="F:exodeoxyribonuclease VII activity"/>
    <property type="evidence" value="ECO:0007669"/>
    <property type="project" value="UniProtKB-UniRule"/>
</dbReference>
<evidence type="ECO:0000313" key="10">
    <source>
        <dbReference type="Proteomes" id="UP000199424"/>
    </source>
</evidence>
<evidence type="ECO:0000256" key="2">
    <source>
        <dbReference type="ARBA" id="ARBA00022722"/>
    </source>
</evidence>
<dbReference type="Pfam" id="PF13742">
    <property type="entry name" value="tRNA_anti_2"/>
    <property type="match status" value="1"/>
</dbReference>
<dbReference type="GO" id="GO:0003676">
    <property type="term" value="F:nucleic acid binding"/>
    <property type="evidence" value="ECO:0007669"/>
    <property type="project" value="InterPro"/>
</dbReference>
<keyword evidence="10" id="KW-1185">Reference proteome</keyword>
<evidence type="ECO:0000313" key="9">
    <source>
        <dbReference type="EMBL" id="SFR58249.1"/>
    </source>
</evidence>
<comment type="similarity">
    <text evidence="5 6">Belongs to the XseA family.</text>
</comment>